<dbReference type="EMBL" id="CP013695">
    <property type="protein sequence ID" value="ALU32360.1"/>
    <property type="molecule type" value="Genomic_DNA"/>
</dbReference>
<dbReference type="InterPro" id="IPR001482">
    <property type="entry name" value="T2SS/T4SS_dom"/>
</dbReference>
<dbReference type="OMA" id="YHDNWLS"/>
<dbReference type="EMBL" id="CP013694">
    <property type="protein sequence ID" value="ALU29627.1"/>
    <property type="molecule type" value="Genomic_DNA"/>
</dbReference>
<proteinExistence type="inferred from homology"/>
<dbReference type="Proteomes" id="UP000065473">
    <property type="component" value="Chromosome"/>
</dbReference>
<dbReference type="Proteomes" id="UP000060043">
    <property type="component" value="Chromosome"/>
</dbReference>
<dbReference type="Gene3D" id="3.40.50.300">
    <property type="entry name" value="P-loop containing nucleotide triphosphate hydrolases"/>
    <property type="match status" value="1"/>
</dbReference>
<dbReference type="RefSeq" id="WP_011279104.1">
    <property type="nucleotide sequence ID" value="NZ_CP013694.1"/>
</dbReference>
<evidence type="ECO:0000256" key="1">
    <source>
        <dbReference type="ARBA" id="ARBA00006611"/>
    </source>
</evidence>
<dbReference type="GO" id="GO:0016887">
    <property type="term" value="F:ATP hydrolysis activity"/>
    <property type="evidence" value="ECO:0007669"/>
    <property type="project" value="InterPro"/>
</dbReference>
<evidence type="ECO:0000313" key="4">
    <source>
        <dbReference type="EMBL" id="ALU32360.1"/>
    </source>
</evidence>
<dbReference type="InterPro" id="IPR050921">
    <property type="entry name" value="T4SS_GSP_E_ATPase"/>
</dbReference>
<evidence type="ECO:0000313" key="5">
    <source>
        <dbReference type="Proteomes" id="UP000060043"/>
    </source>
</evidence>
<sequence>MALSKFTRKSNKDLEEVSQYKIPATLYPLTGIPEEVLNISSEYEVDILSQIPKELVDQLNNSGIEMKIPNPHVFIYFDNDKGVHKYVLVEPPLEEKSFVIYKLLIKYLERQFVGKHFDIGASIRDFSNIYRDYVIEGSRGDYTVLKPEARVALYHIIRNLLGYNVFTPLLADYKVEDISVNGLNVPIYVYHRDYEYIPTNIIFQKRMSVLNEEVDGEEFLNQITMRYISLSGRSISIASPISDGMLPAGDRIAATYGREVSAKGTSFVIRRFSESPITVLHLIKQGVISADLVAYLWYAIDLKMSFMVIGTTGAGKTTVLNALLNLVKDTMKIVSIEDIPELKLARDNWVQLYTRPVFGALGKEITLMDLLKLSLRYRPDIITVGEIRGEESYVLFQALSTGHGGATTFHAYDPESAIKRLMNEPLNIPRDWIPMMNVVLTVRRIPFGLSFKRRVVEVDEVVSYNKLKKVGSWDPNNDSHTFDLSKSEVLKSRIEEIGLNLDIVGDEIKRRANYLKMLSDIKQILDRPDAYVFVKKYIVLYSIKPDEAIKEVQRMSVAKV</sequence>
<evidence type="ECO:0000313" key="3">
    <source>
        <dbReference type="EMBL" id="ALU29627.1"/>
    </source>
</evidence>
<dbReference type="SUPFAM" id="SSF52540">
    <property type="entry name" value="P-loop containing nucleoside triphosphate hydrolases"/>
    <property type="match status" value="1"/>
</dbReference>
<dbReference type="AlphaFoldDB" id="A0A0U3FH28"/>
<accession>A0A0U3FH28</accession>
<comment type="similarity">
    <text evidence="1">Belongs to the GSP E family.</text>
</comment>
<dbReference type="PANTHER" id="PTHR30486:SF6">
    <property type="entry name" value="TYPE IV PILUS RETRACTATION ATPASE PILT"/>
    <property type="match status" value="1"/>
</dbReference>
<dbReference type="Gene3D" id="3.30.450.380">
    <property type="match status" value="1"/>
</dbReference>
<dbReference type="CDD" id="cd01130">
    <property type="entry name" value="VirB11-like_ATPase"/>
    <property type="match status" value="1"/>
</dbReference>
<reference evidence="3 5" key="1">
    <citation type="submission" date="2015-12" db="EMBL/GenBank/DDBJ databases">
        <title>A stable core within a dynamic pangenome in Sulfolobus acidocaldarius.</title>
        <authorList>
            <person name="Anderson R."/>
            <person name="Kouris A."/>
            <person name="Seward C."/>
            <person name="Campbell K."/>
            <person name="Whitaker R."/>
        </authorList>
    </citation>
    <scope>NUCLEOTIDE SEQUENCE [LARGE SCALE GENOMIC DNA]</scope>
    <source>
        <strain evidence="3">GG12-C01-09</strain>
        <strain evidence="4 5">NG05B_CO5_07</strain>
    </source>
</reference>
<dbReference type="PaxDb" id="1435377-SUSAZ_10910"/>
<name>A0A0U3FH28_9CREN</name>
<protein>
    <submittedName>
        <fullName evidence="3">Type II secretion system protein E</fullName>
    </submittedName>
</protein>
<dbReference type="STRING" id="1435377.SUSAZ_10910"/>
<dbReference type="OrthoDB" id="33500at2157"/>
<dbReference type="GeneID" id="14552830"/>
<feature type="domain" description="Bacterial type II secretion system protein E" evidence="2">
    <location>
        <begin position="226"/>
        <end position="423"/>
    </location>
</feature>
<dbReference type="PANTHER" id="PTHR30486">
    <property type="entry name" value="TWITCHING MOTILITY PROTEIN PILT"/>
    <property type="match status" value="1"/>
</dbReference>
<dbReference type="InterPro" id="IPR027417">
    <property type="entry name" value="P-loop_NTPase"/>
</dbReference>
<evidence type="ECO:0000259" key="2">
    <source>
        <dbReference type="Pfam" id="PF00437"/>
    </source>
</evidence>
<dbReference type="Pfam" id="PF00437">
    <property type="entry name" value="T2SSE"/>
    <property type="match status" value="1"/>
</dbReference>
<organism evidence="3">
    <name type="scientific">Sulfolobus acidocaldarius</name>
    <dbReference type="NCBI Taxonomy" id="2285"/>
    <lineage>
        <taxon>Archaea</taxon>
        <taxon>Thermoproteota</taxon>
        <taxon>Thermoprotei</taxon>
        <taxon>Sulfolobales</taxon>
        <taxon>Sulfolobaceae</taxon>
        <taxon>Sulfolobus</taxon>
    </lineage>
</organism>
<gene>
    <name evidence="3" type="ORF">ATY89_06515</name>
    <name evidence="4" type="ORF">ATZ20_09540</name>
</gene>